<name>A0ABY1WRQ5_9GAMM</name>
<keyword evidence="7" id="KW-0808">Transferase</keyword>
<dbReference type="SUPFAM" id="SSF47384">
    <property type="entry name" value="Homodimeric domain of signal transducing histidine kinase"/>
    <property type="match status" value="1"/>
</dbReference>
<evidence type="ECO:0000256" key="4">
    <source>
        <dbReference type="SAM" id="Coils"/>
    </source>
</evidence>
<keyword evidence="7" id="KW-0418">Kinase</keyword>
<feature type="transmembrane region" description="Helical" evidence="5">
    <location>
        <begin position="301"/>
        <end position="324"/>
    </location>
</feature>
<evidence type="ECO:0000256" key="3">
    <source>
        <dbReference type="ARBA" id="ARBA00022553"/>
    </source>
</evidence>
<keyword evidence="3" id="KW-0597">Phosphoprotein</keyword>
<keyword evidence="5" id="KW-1133">Transmembrane helix</keyword>
<evidence type="ECO:0000259" key="6">
    <source>
        <dbReference type="PROSITE" id="PS50109"/>
    </source>
</evidence>
<evidence type="ECO:0000313" key="7">
    <source>
        <dbReference type="EMBL" id="TAA47278.1"/>
    </source>
</evidence>
<evidence type="ECO:0000256" key="5">
    <source>
        <dbReference type="SAM" id="Phobius"/>
    </source>
</evidence>
<dbReference type="EMBL" id="SHLY01000002">
    <property type="protein sequence ID" value="TAA47278.1"/>
    <property type="molecule type" value="Genomic_DNA"/>
</dbReference>
<evidence type="ECO:0000256" key="1">
    <source>
        <dbReference type="ARBA" id="ARBA00000085"/>
    </source>
</evidence>
<reference evidence="8" key="1">
    <citation type="submission" date="2019-02" db="EMBL/GenBank/DDBJ databases">
        <title>Draft genome sequence of Muricauda sp. 176CP4-71.</title>
        <authorList>
            <person name="Park J.-S."/>
        </authorList>
    </citation>
    <scope>NUCLEOTIDE SEQUENCE [LARGE SCALE GENOMIC DNA]</scope>
    <source>
        <strain evidence="8">176GS2-150</strain>
    </source>
</reference>
<gene>
    <name evidence="7" type="ORF">EXY25_08570</name>
</gene>
<dbReference type="Gene3D" id="1.10.287.130">
    <property type="match status" value="1"/>
</dbReference>
<feature type="coiled-coil region" evidence="4">
    <location>
        <begin position="371"/>
        <end position="401"/>
    </location>
</feature>
<keyword evidence="4" id="KW-0175">Coiled coil</keyword>
<keyword evidence="5" id="KW-0812">Transmembrane</keyword>
<keyword evidence="8" id="KW-1185">Reference proteome</keyword>
<keyword evidence="5" id="KW-0472">Membrane</keyword>
<evidence type="ECO:0000313" key="8">
    <source>
        <dbReference type="Proteomes" id="UP000292544"/>
    </source>
</evidence>
<dbReference type="Pfam" id="PF02518">
    <property type="entry name" value="HATPase_c"/>
    <property type="match status" value="1"/>
</dbReference>
<comment type="caution">
    <text evidence="7">The sequence shown here is derived from an EMBL/GenBank/DDBJ whole genome shotgun (WGS) entry which is preliminary data.</text>
</comment>
<dbReference type="InterPro" id="IPR036097">
    <property type="entry name" value="HisK_dim/P_sf"/>
</dbReference>
<protein>
    <recommendedName>
        <fullName evidence="2">histidine kinase</fullName>
        <ecNumber evidence="2">2.7.13.3</ecNumber>
    </recommendedName>
</protein>
<dbReference type="RefSeq" id="WP_130566433.1">
    <property type="nucleotide sequence ID" value="NZ_SHLY01000002.1"/>
</dbReference>
<sequence>MISGPAWFNRLQNRLLTYMAVATLLPLIVLGVVTYQLSVNGLTQQAETLTQELIEERAASVALMATNTERLANRIAQNDAVAELLLRTQQQTELSRIEKLKLQSRIEAELSSMIRANDLLAVEIITDDSIFGVGDVSADGTYDTALFTNWLQQCQQREQVLCWPGIEHNTHIQSPYGLVLPALYSLKEFDEQLVAYQTVGFLILKFSISALYDYTHSQNQDWMYHIIVDHKNRIIYHPSQSKIGQTLALNTAASDDTARFQATLFNASEPLERHLETEITNMGWRTIGVIPQSRLQANARLISQLTIGCIAFSLLLMILAMLYIARRIILPIRTVTEAKPNSESMHPITTQYSIQEINQLVQWFNDYTSIVSNERTQQRELKRAYDTLQQTQKQLIESEKMAALGNLVAGVAHEINTPLGVAITASSMVLEKTELQQRKLTNDELKRSDLEHYLNDGHHALNLTLNNLHRAAQLVQTFKQVAADQHQEHKQELLLQKAISDVFVSLGPQFKRFDVTTHLNCNKSLKITSYPGIVWQVISNLMTNSYKHGFHPKDKGEIRVDVEAAESWVIVTYQDSGQGISPQDLPHIFDPFFTTQRNQGGTGLGLNIVYNLVTQNLGGTIRCDSKLGSGVTFTINLPYIAP</sequence>
<proteinExistence type="predicted"/>
<comment type="catalytic activity">
    <reaction evidence="1">
        <text>ATP + protein L-histidine = ADP + protein N-phospho-L-histidine.</text>
        <dbReference type="EC" id="2.7.13.3"/>
    </reaction>
</comment>
<dbReference type="PANTHER" id="PTHR43065:SF42">
    <property type="entry name" value="TWO-COMPONENT SENSOR PPRA"/>
    <property type="match status" value="1"/>
</dbReference>
<evidence type="ECO:0000256" key="2">
    <source>
        <dbReference type="ARBA" id="ARBA00012438"/>
    </source>
</evidence>
<organism evidence="7 8">
    <name type="scientific">Corallincola spongiicola</name>
    <dbReference type="NCBI Taxonomy" id="2520508"/>
    <lineage>
        <taxon>Bacteria</taxon>
        <taxon>Pseudomonadati</taxon>
        <taxon>Pseudomonadota</taxon>
        <taxon>Gammaproteobacteria</taxon>
        <taxon>Alteromonadales</taxon>
        <taxon>Psychromonadaceae</taxon>
        <taxon>Corallincola</taxon>
    </lineage>
</organism>
<dbReference type="SUPFAM" id="SSF55874">
    <property type="entry name" value="ATPase domain of HSP90 chaperone/DNA topoisomerase II/histidine kinase"/>
    <property type="match status" value="1"/>
</dbReference>
<dbReference type="InterPro" id="IPR003661">
    <property type="entry name" value="HisK_dim/P_dom"/>
</dbReference>
<dbReference type="InterPro" id="IPR004358">
    <property type="entry name" value="Sig_transdc_His_kin-like_C"/>
</dbReference>
<dbReference type="GO" id="GO:0016301">
    <property type="term" value="F:kinase activity"/>
    <property type="evidence" value="ECO:0007669"/>
    <property type="project" value="UniProtKB-KW"/>
</dbReference>
<dbReference type="PROSITE" id="PS50109">
    <property type="entry name" value="HIS_KIN"/>
    <property type="match status" value="1"/>
</dbReference>
<dbReference type="CDD" id="cd00082">
    <property type="entry name" value="HisKA"/>
    <property type="match status" value="1"/>
</dbReference>
<dbReference type="InterPro" id="IPR003594">
    <property type="entry name" value="HATPase_dom"/>
</dbReference>
<dbReference type="SMART" id="SM00387">
    <property type="entry name" value="HATPase_c"/>
    <property type="match status" value="1"/>
</dbReference>
<dbReference type="PANTHER" id="PTHR43065">
    <property type="entry name" value="SENSOR HISTIDINE KINASE"/>
    <property type="match status" value="1"/>
</dbReference>
<dbReference type="Gene3D" id="3.30.565.10">
    <property type="entry name" value="Histidine kinase-like ATPase, C-terminal domain"/>
    <property type="match status" value="1"/>
</dbReference>
<feature type="transmembrane region" description="Helical" evidence="5">
    <location>
        <begin position="15"/>
        <end position="35"/>
    </location>
</feature>
<feature type="domain" description="Histidine kinase" evidence="6">
    <location>
        <begin position="410"/>
        <end position="641"/>
    </location>
</feature>
<dbReference type="Proteomes" id="UP000292544">
    <property type="component" value="Unassembled WGS sequence"/>
</dbReference>
<accession>A0ABY1WRQ5</accession>
<dbReference type="EC" id="2.7.13.3" evidence="2"/>
<dbReference type="InterPro" id="IPR005467">
    <property type="entry name" value="His_kinase_dom"/>
</dbReference>
<dbReference type="InterPro" id="IPR036890">
    <property type="entry name" value="HATPase_C_sf"/>
</dbReference>
<dbReference type="PRINTS" id="PR00344">
    <property type="entry name" value="BCTRLSENSOR"/>
</dbReference>